<reference evidence="1 2" key="1">
    <citation type="submission" date="2019-02" db="EMBL/GenBank/DDBJ databases">
        <title>Genome sequencing of the rare red list fungi Dentipellis fragilis.</title>
        <authorList>
            <person name="Buettner E."/>
            <person name="Kellner H."/>
        </authorList>
    </citation>
    <scope>NUCLEOTIDE SEQUENCE [LARGE SCALE GENOMIC DNA]</scope>
    <source>
        <strain evidence="1 2">DSM 105465</strain>
    </source>
</reference>
<name>A0A4Y9YKZ8_9AGAM</name>
<comment type="caution">
    <text evidence="1">The sequence shown here is derived from an EMBL/GenBank/DDBJ whole genome shotgun (WGS) entry which is preliminary data.</text>
</comment>
<protein>
    <submittedName>
        <fullName evidence="1">Uncharacterized protein</fullName>
    </submittedName>
</protein>
<dbReference type="Proteomes" id="UP000298327">
    <property type="component" value="Unassembled WGS sequence"/>
</dbReference>
<dbReference type="OrthoDB" id="2587968at2759"/>
<gene>
    <name evidence="1" type="ORF">EVG20_g6414</name>
</gene>
<evidence type="ECO:0000313" key="2">
    <source>
        <dbReference type="Proteomes" id="UP000298327"/>
    </source>
</evidence>
<accession>A0A4Y9YKZ8</accession>
<keyword evidence="2" id="KW-1185">Reference proteome</keyword>
<dbReference type="AlphaFoldDB" id="A0A4Y9YKZ8"/>
<organism evidence="1 2">
    <name type="scientific">Dentipellis fragilis</name>
    <dbReference type="NCBI Taxonomy" id="205917"/>
    <lineage>
        <taxon>Eukaryota</taxon>
        <taxon>Fungi</taxon>
        <taxon>Dikarya</taxon>
        <taxon>Basidiomycota</taxon>
        <taxon>Agaricomycotina</taxon>
        <taxon>Agaricomycetes</taxon>
        <taxon>Russulales</taxon>
        <taxon>Hericiaceae</taxon>
        <taxon>Dentipellis</taxon>
    </lineage>
</organism>
<evidence type="ECO:0000313" key="1">
    <source>
        <dbReference type="EMBL" id="TFY63204.1"/>
    </source>
</evidence>
<sequence>MWYVVPTLRALRPSRVRRRRVDSGKAHRRPLLPFPPSAAVMALNLYTWKQQTTSVARNIVLQIIRSSATPLSTKDIFHQAVKVHADRSQATWTGTRTPTVTDAPAPPNPDHPIRSVNYLKNVVIADLVKRRQIEQVHAERSLSQREIEQKLSSMTKAQRAQAGDISQTINVFLWKPKVSGPRPVQKVKPQEPFLEEAGANEDWGHLNRRRQRAREASVNRDLKWMKKLHRAKQEGIAQAEASTS</sequence>
<proteinExistence type="predicted"/>
<dbReference type="EMBL" id="SEOQ01000427">
    <property type="protein sequence ID" value="TFY63204.1"/>
    <property type="molecule type" value="Genomic_DNA"/>
</dbReference>